<dbReference type="PANTHER" id="PTHR45620">
    <property type="entry name" value="PDF RECEPTOR-LIKE PROTEIN-RELATED"/>
    <property type="match status" value="1"/>
</dbReference>
<dbReference type="PRINTS" id="PR00249">
    <property type="entry name" value="GPCRSECRETIN"/>
</dbReference>
<keyword evidence="4 5" id="KW-0472">Membrane</keyword>
<keyword evidence="7" id="KW-0675">Receptor</keyword>
<feature type="non-terminal residue" evidence="7">
    <location>
        <position position="1"/>
    </location>
</feature>
<dbReference type="PROSITE" id="PS50261">
    <property type="entry name" value="G_PROTEIN_RECEP_F2_4"/>
    <property type="match status" value="1"/>
</dbReference>
<comment type="caution">
    <text evidence="7">The sequence shown here is derived from an EMBL/GenBank/DDBJ whole genome shotgun (WGS) entry which is preliminary data.</text>
</comment>
<dbReference type="InterPro" id="IPR017981">
    <property type="entry name" value="GPCR_2-like_7TM"/>
</dbReference>
<evidence type="ECO:0000256" key="5">
    <source>
        <dbReference type="SAM" id="Phobius"/>
    </source>
</evidence>
<keyword evidence="3 5" id="KW-1133">Transmembrane helix</keyword>
<dbReference type="InterPro" id="IPR050332">
    <property type="entry name" value="GPCR_2"/>
</dbReference>
<dbReference type="Gene3D" id="1.20.1070.10">
    <property type="entry name" value="Rhodopsin 7-helix transmembrane proteins"/>
    <property type="match status" value="1"/>
</dbReference>
<sequence length="93" mass="10608">RGKTAPLCFVENASLQGTLEHSLFLQASERKKLAKSTLVLVLVFGIHYIIFIGMPHTFKGPSWETRMYCELFFNSFQGFFVSIIYCYCNGEVS</sequence>
<dbReference type="InterPro" id="IPR017983">
    <property type="entry name" value="GPCR_2_secretin-like_CS"/>
</dbReference>
<evidence type="ECO:0000256" key="3">
    <source>
        <dbReference type="ARBA" id="ARBA00022989"/>
    </source>
</evidence>
<dbReference type="EMBL" id="JAHUTJ010026135">
    <property type="protein sequence ID" value="MED6274592.1"/>
    <property type="molecule type" value="Genomic_DNA"/>
</dbReference>
<name>A0ABU7DHL4_9TELE</name>
<dbReference type="PANTHER" id="PTHR45620:SF7">
    <property type="entry name" value="PARATHYROID HORMONE 2 RECEPTOR"/>
    <property type="match status" value="1"/>
</dbReference>
<evidence type="ECO:0000256" key="1">
    <source>
        <dbReference type="ARBA" id="ARBA00004141"/>
    </source>
</evidence>
<evidence type="ECO:0000256" key="4">
    <source>
        <dbReference type="ARBA" id="ARBA00023136"/>
    </source>
</evidence>
<accession>A0ABU7DHL4</accession>
<evidence type="ECO:0000259" key="6">
    <source>
        <dbReference type="PROSITE" id="PS50261"/>
    </source>
</evidence>
<dbReference type="PROSITE" id="PS00650">
    <property type="entry name" value="G_PROTEIN_RECEP_F2_2"/>
    <property type="match status" value="1"/>
</dbReference>
<dbReference type="Proteomes" id="UP001352852">
    <property type="component" value="Unassembled WGS sequence"/>
</dbReference>
<organism evidence="7 8">
    <name type="scientific">Characodon lateralis</name>
    <dbReference type="NCBI Taxonomy" id="208331"/>
    <lineage>
        <taxon>Eukaryota</taxon>
        <taxon>Metazoa</taxon>
        <taxon>Chordata</taxon>
        <taxon>Craniata</taxon>
        <taxon>Vertebrata</taxon>
        <taxon>Euteleostomi</taxon>
        <taxon>Actinopterygii</taxon>
        <taxon>Neopterygii</taxon>
        <taxon>Teleostei</taxon>
        <taxon>Neoteleostei</taxon>
        <taxon>Acanthomorphata</taxon>
        <taxon>Ovalentaria</taxon>
        <taxon>Atherinomorphae</taxon>
        <taxon>Cyprinodontiformes</taxon>
        <taxon>Goodeidae</taxon>
        <taxon>Characodon</taxon>
    </lineage>
</organism>
<dbReference type="Pfam" id="PF00002">
    <property type="entry name" value="7tm_2"/>
    <property type="match status" value="1"/>
</dbReference>
<comment type="subcellular location">
    <subcellularLocation>
        <location evidence="1">Membrane</location>
        <topology evidence="1">Multi-pass membrane protein</topology>
    </subcellularLocation>
</comment>
<feature type="domain" description="G-protein coupled receptors family 2 profile 2" evidence="6">
    <location>
        <begin position="1"/>
        <end position="89"/>
    </location>
</feature>
<keyword evidence="8" id="KW-1185">Reference proteome</keyword>
<keyword evidence="2 5" id="KW-0812">Transmembrane</keyword>
<evidence type="ECO:0000313" key="7">
    <source>
        <dbReference type="EMBL" id="MED6274592.1"/>
    </source>
</evidence>
<proteinExistence type="predicted"/>
<evidence type="ECO:0000313" key="8">
    <source>
        <dbReference type="Proteomes" id="UP001352852"/>
    </source>
</evidence>
<dbReference type="InterPro" id="IPR000832">
    <property type="entry name" value="GPCR_2_secretin-like"/>
</dbReference>
<feature type="transmembrane region" description="Helical" evidence="5">
    <location>
        <begin position="33"/>
        <end position="51"/>
    </location>
</feature>
<gene>
    <name evidence="7" type="primary">PTH2R</name>
    <name evidence="7" type="ORF">CHARACLAT_017965</name>
</gene>
<reference evidence="7 8" key="1">
    <citation type="submission" date="2021-06" db="EMBL/GenBank/DDBJ databases">
        <authorList>
            <person name="Palmer J.M."/>
        </authorList>
    </citation>
    <scope>NUCLEOTIDE SEQUENCE [LARGE SCALE GENOMIC DNA]</scope>
    <source>
        <strain evidence="7 8">CL_MEX2019</strain>
        <tissue evidence="7">Muscle</tissue>
    </source>
</reference>
<evidence type="ECO:0000256" key="2">
    <source>
        <dbReference type="ARBA" id="ARBA00022692"/>
    </source>
</evidence>
<protein>
    <submittedName>
        <fullName evidence="7">Parathyroid hormone 2 receptor</fullName>
    </submittedName>
</protein>